<dbReference type="Pfam" id="PF02826">
    <property type="entry name" value="2-Hacid_dh_C"/>
    <property type="match status" value="1"/>
</dbReference>
<dbReference type="RefSeq" id="WP_244853587.1">
    <property type="nucleotide sequence ID" value="NZ_BORP01000005.1"/>
</dbReference>
<evidence type="ECO:0000313" key="8">
    <source>
        <dbReference type="Proteomes" id="UP000676917"/>
    </source>
</evidence>
<comment type="similarity">
    <text evidence="1 4">Belongs to the D-isomer specific 2-hydroxyacid dehydrogenase family.</text>
</comment>
<feature type="domain" description="D-isomer specific 2-hydroxyacid dehydrogenase NAD-binding" evidence="6">
    <location>
        <begin position="104"/>
        <end position="277"/>
    </location>
</feature>
<dbReference type="InterPro" id="IPR006139">
    <property type="entry name" value="D-isomer_2_OHA_DH_cat_dom"/>
</dbReference>
<proteinExistence type="inferred from homology"/>
<dbReference type="PANTHER" id="PTHR43333:SF1">
    <property type="entry name" value="D-ISOMER SPECIFIC 2-HYDROXYACID DEHYDROGENASE NAD-BINDING DOMAIN-CONTAINING PROTEIN"/>
    <property type="match status" value="1"/>
</dbReference>
<dbReference type="PANTHER" id="PTHR43333">
    <property type="entry name" value="2-HACID_DH_C DOMAIN-CONTAINING PROTEIN"/>
    <property type="match status" value="1"/>
</dbReference>
<evidence type="ECO:0000256" key="2">
    <source>
        <dbReference type="ARBA" id="ARBA00023002"/>
    </source>
</evidence>
<dbReference type="EMBL" id="BORP01000005">
    <property type="protein sequence ID" value="GIO27840.1"/>
    <property type="molecule type" value="Genomic_DNA"/>
</dbReference>
<dbReference type="SUPFAM" id="SSF52283">
    <property type="entry name" value="Formate/glycerate dehydrogenase catalytic domain-like"/>
    <property type="match status" value="1"/>
</dbReference>
<evidence type="ECO:0000259" key="5">
    <source>
        <dbReference type="Pfam" id="PF00389"/>
    </source>
</evidence>
<dbReference type="Pfam" id="PF00389">
    <property type="entry name" value="2-Hacid_dh"/>
    <property type="match status" value="1"/>
</dbReference>
<dbReference type="Gene3D" id="3.40.50.720">
    <property type="entry name" value="NAD(P)-binding Rossmann-like Domain"/>
    <property type="match status" value="2"/>
</dbReference>
<evidence type="ECO:0000313" key="7">
    <source>
        <dbReference type="EMBL" id="GIO27840.1"/>
    </source>
</evidence>
<evidence type="ECO:0000256" key="4">
    <source>
        <dbReference type="RuleBase" id="RU003719"/>
    </source>
</evidence>
<dbReference type="Proteomes" id="UP000676917">
    <property type="component" value="Unassembled WGS sequence"/>
</dbReference>
<feature type="domain" description="D-isomer specific 2-hydroxyacid dehydrogenase catalytic" evidence="5">
    <location>
        <begin position="9"/>
        <end position="301"/>
    </location>
</feature>
<organism evidence="7 8">
    <name type="scientific">Ornithinibacillus bavariensis</name>
    <dbReference type="NCBI Taxonomy" id="545502"/>
    <lineage>
        <taxon>Bacteria</taxon>
        <taxon>Bacillati</taxon>
        <taxon>Bacillota</taxon>
        <taxon>Bacilli</taxon>
        <taxon>Bacillales</taxon>
        <taxon>Bacillaceae</taxon>
        <taxon>Ornithinibacillus</taxon>
    </lineage>
</organism>
<dbReference type="FunFam" id="3.40.50.720:FF:000363">
    <property type="entry name" value="D-isomer specific 2-hydroxyacid dehydrogenase"/>
    <property type="match status" value="1"/>
</dbReference>
<keyword evidence="3" id="KW-0520">NAD</keyword>
<protein>
    <submittedName>
        <fullName evidence="7">2-hydroxyacid dehydrogenase</fullName>
    </submittedName>
</protein>
<reference evidence="7" key="1">
    <citation type="submission" date="2021-03" db="EMBL/GenBank/DDBJ databases">
        <title>Antimicrobial resistance genes in bacteria isolated from Japanese honey, and their potential for conferring macrolide and lincosamide resistance in the American foulbrood pathogen Paenibacillus larvae.</title>
        <authorList>
            <person name="Okamoto M."/>
            <person name="Kumagai M."/>
            <person name="Kanamori H."/>
            <person name="Takamatsu D."/>
        </authorList>
    </citation>
    <scope>NUCLEOTIDE SEQUENCE</scope>
    <source>
        <strain evidence="7">J43TS3</strain>
    </source>
</reference>
<keyword evidence="8" id="KW-1185">Reference proteome</keyword>
<dbReference type="SUPFAM" id="SSF51735">
    <property type="entry name" value="NAD(P)-binding Rossmann-fold domains"/>
    <property type="match status" value="1"/>
</dbReference>
<dbReference type="AlphaFoldDB" id="A0A919XB59"/>
<dbReference type="GO" id="GO:0051287">
    <property type="term" value="F:NAD binding"/>
    <property type="evidence" value="ECO:0007669"/>
    <property type="project" value="InterPro"/>
</dbReference>
<dbReference type="InterPro" id="IPR006140">
    <property type="entry name" value="D-isomer_DH_NAD-bd"/>
</dbReference>
<comment type="caution">
    <text evidence="7">The sequence shown here is derived from an EMBL/GenBank/DDBJ whole genome shotgun (WGS) entry which is preliminary data.</text>
</comment>
<sequence length="315" mass="35809">MVILFSAKLSEKHQHTLRLKYPQQEFVFCEDIVEAEKFLEQATVLVTYGEDINEETIEKAARLKWIMVLSAGVERLPFPAIEARDILVTNAKGIHKIQMAEYTISMLLQVYRTERELIENEKQAKWAKVSLQEITGKTMLVLGTGAIGQEVARLAKAFRMKTIGISRSGCHVDFFDEVYQLNSLNEKLPEADFVVSVLPSTKETKYLLNEGHFTRMKDSAVFVNIGRGDIVASDTILNAVREKEIAHAILDVFEQEPLPAEHPLWKEPNITVTPHISGKSPEYLPRALVIFEENLENFISKASNYRNIINTTRGY</sequence>
<dbReference type="GO" id="GO:0016616">
    <property type="term" value="F:oxidoreductase activity, acting on the CH-OH group of donors, NAD or NADP as acceptor"/>
    <property type="evidence" value="ECO:0007669"/>
    <property type="project" value="InterPro"/>
</dbReference>
<evidence type="ECO:0000256" key="3">
    <source>
        <dbReference type="ARBA" id="ARBA00023027"/>
    </source>
</evidence>
<gene>
    <name evidence="7" type="ORF">J43TS3_24510</name>
</gene>
<dbReference type="CDD" id="cd05300">
    <property type="entry name" value="2-Hacid_dh_1"/>
    <property type="match status" value="1"/>
</dbReference>
<dbReference type="InterPro" id="IPR036291">
    <property type="entry name" value="NAD(P)-bd_dom_sf"/>
</dbReference>
<evidence type="ECO:0000256" key="1">
    <source>
        <dbReference type="ARBA" id="ARBA00005854"/>
    </source>
</evidence>
<name>A0A919XB59_9BACI</name>
<keyword evidence="2 4" id="KW-0560">Oxidoreductase</keyword>
<accession>A0A919XB59</accession>
<evidence type="ECO:0000259" key="6">
    <source>
        <dbReference type="Pfam" id="PF02826"/>
    </source>
</evidence>